<keyword evidence="5" id="KW-0547">Nucleotide-binding</keyword>
<comment type="catalytic activity">
    <reaction evidence="12">
        <text>D-fructose + ATP = D-fructose 6-phosphate + ADP + H(+)</text>
        <dbReference type="Rhea" id="RHEA:16125"/>
        <dbReference type="ChEBI" id="CHEBI:15378"/>
        <dbReference type="ChEBI" id="CHEBI:30616"/>
        <dbReference type="ChEBI" id="CHEBI:37721"/>
        <dbReference type="ChEBI" id="CHEBI:61527"/>
        <dbReference type="ChEBI" id="CHEBI:456216"/>
        <dbReference type="EC" id="2.7.1.4"/>
    </reaction>
</comment>
<dbReference type="SUPFAM" id="SSF53067">
    <property type="entry name" value="Actin-like ATPase domain"/>
    <property type="match status" value="1"/>
</dbReference>
<evidence type="ECO:0000256" key="3">
    <source>
        <dbReference type="ARBA" id="ARBA00022679"/>
    </source>
</evidence>
<proteinExistence type="inferred from homology"/>
<evidence type="ECO:0000256" key="10">
    <source>
        <dbReference type="ARBA" id="ARBA00023277"/>
    </source>
</evidence>
<gene>
    <name evidence="13" type="primary">scrK</name>
    <name evidence="13" type="ORF">LFYK43_05370</name>
</gene>
<keyword evidence="6 13" id="KW-0418">Kinase</keyword>
<dbReference type="InterPro" id="IPR051804">
    <property type="entry name" value="Carb_Metab_Reg_Kinase/Isom"/>
</dbReference>
<dbReference type="CDD" id="cd24067">
    <property type="entry name" value="ASKHA_NBD_ROK_BsFRK-like"/>
    <property type="match status" value="1"/>
</dbReference>
<evidence type="ECO:0000256" key="2">
    <source>
        <dbReference type="ARBA" id="ARBA00006479"/>
    </source>
</evidence>
<evidence type="ECO:0000256" key="9">
    <source>
        <dbReference type="ARBA" id="ARBA00022842"/>
    </source>
</evidence>
<dbReference type="Gene3D" id="3.30.420.40">
    <property type="match status" value="2"/>
</dbReference>
<dbReference type="OrthoDB" id="9783435at2"/>
<dbReference type="InterPro" id="IPR043129">
    <property type="entry name" value="ATPase_NBD"/>
</dbReference>
<dbReference type="PANTHER" id="PTHR42742:SF3">
    <property type="entry name" value="FRUCTOKINASE"/>
    <property type="match status" value="1"/>
</dbReference>
<protein>
    <recommendedName>
        <fullName evidence="11">fructokinase</fullName>
        <ecNumber evidence="11">2.7.1.4</ecNumber>
    </recommendedName>
</protein>
<comment type="cofactor">
    <cofactor evidence="1">
        <name>Mg(2+)</name>
        <dbReference type="ChEBI" id="CHEBI:18420"/>
    </cofactor>
</comment>
<evidence type="ECO:0000256" key="8">
    <source>
        <dbReference type="ARBA" id="ARBA00022840"/>
    </source>
</evidence>
<keyword evidence="7" id="KW-0862">Zinc</keyword>
<evidence type="ECO:0000256" key="6">
    <source>
        <dbReference type="ARBA" id="ARBA00022777"/>
    </source>
</evidence>
<dbReference type="EMBL" id="BFFP01000005">
    <property type="protein sequence ID" value="GBG94078.1"/>
    <property type="molecule type" value="Genomic_DNA"/>
</dbReference>
<keyword evidence="10" id="KW-0119">Carbohydrate metabolism</keyword>
<dbReference type="RefSeq" id="WP_124975151.1">
    <property type="nucleotide sequence ID" value="NZ_BFFP01000005.1"/>
</dbReference>
<organism evidence="13 14">
    <name type="scientific">Ligilactobacillus salitolerans</name>
    <dbReference type="NCBI Taxonomy" id="1808352"/>
    <lineage>
        <taxon>Bacteria</taxon>
        <taxon>Bacillati</taxon>
        <taxon>Bacillota</taxon>
        <taxon>Bacilli</taxon>
        <taxon>Lactobacillales</taxon>
        <taxon>Lactobacillaceae</taxon>
        <taxon>Ligilactobacillus</taxon>
    </lineage>
</organism>
<evidence type="ECO:0000256" key="11">
    <source>
        <dbReference type="ARBA" id="ARBA00038887"/>
    </source>
</evidence>
<name>A0A401IRC0_9LACO</name>
<dbReference type="GO" id="GO:0046872">
    <property type="term" value="F:metal ion binding"/>
    <property type="evidence" value="ECO:0007669"/>
    <property type="project" value="UniProtKB-KW"/>
</dbReference>
<dbReference type="InterPro" id="IPR049874">
    <property type="entry name" value="ROK_cs"/>
</dbReference>
<dbReference type="GO" id="GO:0005524">
    <property type="term" value="F:ATP binding"/>
    <property type="evidence" value="ECO:0007669"/>
    <property type="project" value="UniProtKB-KW"/>
</dbReference>
<keyword evidence="3" id="KW-0808">Transferase</keyword>
<comment type="similarity">
    <text evidence="2">Belongs to the ROK (NagC/XylR) family.</text>
</comment>
<keyword evidence="4" id="KW-0479">Metal-binding</keyword>
<dbReference type="EC" id="2.7.1.4" evidence="11"/>
<comment type="caution">
    <text evidence="13">The sequence shown here is derived from an EMBL/GenBank/DDBJ whole genome shotgun (WGS) entry which is preliminary data.</text>
</comment>
<evidence type="ECO:0000256" key="5">
    <source>
        <dbReference type="ARBA" id="ARBA00022741"/>
    </source>
</evidence>
<dbReference type="PROSITE" id="PS01125">
    <property type="entry name" value="ROK"/>
    <property type="match status" value="1"/>
</dbReference>
<accession>A0A401IRC0</accession>
<dbReference type="Pfam" id="PF00480">
    <property type="entry name" value="ROK"/>
    <property type="match status" value="1"/>
</dbReference>
<evidence type="ECO:0000313" key="13">
    <source>
        <dbReference type="EMBL" id="GBG94078.1"/>
    </source>
</evidence>
<evidence type="ECO:0000256" key="4">
    <source>
        <dbReference type="ARBA" id="ARBA00022723"/>
    </source>
</evidence>
<sequence>MRLGSIEAGGTKFIVAVADENYRILARRRIPTTTPAETLAACISFFQENPVNALGIGSFGPAEIKRDSPHFGTILNTPKPNWAQVDVVGPLKQALQVPAAFTTDVNASAYGEYMLGAGKKVNSLIYFTVGTGIGGGAIQDGHFIGGRSHTEMGHAFVKPYSGDDFKGVCPYHGNQCFEGMASGPAIEARTGQRGEDLERSADVFKLISYYTAQLVLAAYLNFTPEKIVLGGSVISQTELPQIRKVVRELNNGYVDLPDLDQLLVLTSIPDNGAATMGNFALARRLLEG</sequence>
<dbReference type="InterPro" id="IPR000600">
    <property type="entry name" value="ROK"/>
</dbReference>
<evidence type="ECO:0000313" key="14">
    <source>
        <dbReference type="Proteomes" id="UP000286848"/>
    </source>
</evidence>
<dbReference type="FunFam" id="3.30.420.40:FF:000153">
    <property type="entry name" value="Putative fructokinase"/>
    <property type="match status" value="1"/>
</dbReference>
<dbReference type="PANTHER" id="PTHR42742">
    <property type="entry name" value="TRANSCRIPTIONAL REPRESSOR MPRA"/>
    <property type="match status" value="1"/>
</dbReference>
<keyword evidence="14" id="KW-1185">Reference proteome</keyword>
<dbReference type="Proteomes" id="UP000286848">
    <property type="component" value="Unassembled WGS sequence"/>
</dbReference>
<keyword evidence="8" id="KW-0067">ATP-binding</keyword>
<evidence type="ECO:0000256" key="7">
    <source>
        <dbReference type="ARBA" id="ARBA00022833"/>
    </source>
</evidence>
<dbReference type="GO" id="GO:0008865">
    <property type="term" value="F:fructokinase activity"/>
    <property type="evidence" value="ECO:0007669"/>
    <property type="project" value="UniProtKB-EC"/>
</dbReference>
<dbReference type="AlphaFoldDB" id="A0A401IRC0"/>
<reference evidence="13 14" key="1">
    <citation type="journal article" date="2019" name="Int. J. Syst. Evol. Microbiol.">
        <title>Lactobacillus salitolerans sp. nov., a novel lactic acid bacterium isolated from spent mushroom substrates.</title>
        <authorList>
            <person name="Tohno M."/>
            <person name="Tanizawa Y."/>
            <person name="Kojima Y."/>
            <person name="Sakamoto M."/>
            <person name="Nakamura Y."/>
            <person name="Ohkuma M."/>
            <person name="Kobayashi H."/>
        </authorList>
    </citation>
    <scope>NUCLEOTIDE SEQUENCE [LARGE SCALE GENOMIC DNA]</scope>
    <source>
        <strain evidence="13 14">YK43</strain>
    </source>
</reference>
<evidence type="ECO:0000256" key="12">
    <source>
        <dbReference type="ARBA" id="ARBA00048451"/>
    </source>
</evidence>
<keyword evidence="9" id="KW-0460">Magnesium</keyword>
<evidence type="ECO:0000256" key="1">
    <source>
        <dbReference type="ARBA" id="ARBA00001946"/>
    </source>
</evidence>